<dbReference type="PANTHER" id="PTHR47623:SF1">
    <property type="entry name" value="OS09G0287300 PROTEIN"/>
    <property type="match status" value="1"/>
</dbReference>
<name>A0ABW4FR75_9PSEU</name>
<dbReference type="InterPro" id="IPR013078">
    <property type="entry name" value="His_Pase_superF_clade-1"/>
</dbReference>
<dbReference type="Proteomes" id="UP001597145">
    <property type="component" value="Unassembled WGS sequence"/>
</dbReference>
<dbReference type="Gene3D" id="3.40.50.1240">
    <property type="entry name" value="Phosphoglycerate mutase-like"/>
    <property type="match status" value="1"/>
</dbReference>
<dbReference type="EMBL" id="JBHUCP010000019">
    <property type="protein sequence ID" value="MFD1532633.1"/>
    <property type="molecule type" value="Genomic_DNA"/>
</dbReference>
<dbReference type="InterPro" id="IPR029033">
    <property type="entry name" value="His_PPase_superfam"/>
</dbReference>
<proteinExistence type="predicted"/>
<dbReference type="PANTHER" id="PTHR47623">
    <property type="entry name" value="OS09G0287300 PROTEIN"/>
    <property type="match status" value="1"/>
</dbReference>
<reference evidence="2" key="1">
    <citation type="journal article" date="2019" name="Int. J. Syst. Evol. Microbiol.">
        <title>The Global Catalogue of Microorganisms (GCM) 10K type strain sequencing project: providing services to taxonomists for standard genome sequencing and annotation.</title>
        <authorList>
            <consortium name="The Broad Institute Genomics Platform"/>
            <consortium name="The Broad Institute Genome Sequencing Center for Infectious Disease"/>
            <person name="Wu L."/>
            <person name="Ma J."/>
        </authorList>
    </citation>
    <scope>NUCLEOTIDE SEQUENCE [LARGE SCALE GENOMIC DNA]</scope>
    <source>
        <strain evidence="2">JCM 12165</strain>
    </source>
</reference>
<dbReference type="Pfam" id="PF00300">
    <property type="entry name" value="His_Phos_1"/>
    <property type="match status" value="1"/>
</dbReference>
<evidence type="ECO:0000313" key="2">
    <source>
        <dbReference type="Proteomes" id="UP001597145"/>
    </source>
</evidence>
<accession>A0ABW4FR75</accession>
<protein>
    <submittedName>
        <fullName evidence="1">SixA phosphatase family protein</fullName>
    </submittedName>
</protein>
<sequence>MSGDLYDTRWLVVLRHAKSAWPDVPDVKRPLGKRGHRDAPKAGVWLRDHGRAPDQVLCSPARRTRETWQLAATRLAASPPVTYDRRVYGADTTLLLRAIADCPEWATTLLLIGHCPGVQDLTLYLAGDDSDEGALERVRTKFPTSGIAVLAVPTGWTGLASGVGRLTEFAVPRG</sequence>
<comment type="caution">
    <text evidence="1">The sequence shown here is derived from an EMBL/GenBank/DDBJ whole genome shotgun (WGS) entry which is preliminary data.</text>
</comment>
<organism evidence="1 2">
    <name type="scientific">Pseudonocardia aurantiaca</name>
    <dbReference type="NCBI Taxonomy" id="75290"/>
    <lineage>
        <taxon>Bacteria</taxon>
        <taxon>Bacillati</taxon>
        <taxon>Actinomycetota</taxon>
        <taxon>Actinomycetes</taxon>
        <taxon>Pseudonocardiales</taxon>
        <taxon>Pseudonocardiaceae</taxon>
        <taxon>Pseudonocardia</taxon>
    </lineage>
</organism>
<dbReference type="RefSeq" id="WP_343978129.1">
    <property type="nucleotide sequence ID" value="NZ_BAAAJG010000010.1"/>
</dbReference>
<keyword evidence="2" id="KW-1185">Reference proteome</keyword>
<dbReference type="SUPFAM" id="SSF53254">
    <property type="entry name" value="Phosphoglycerate mutase-like"/>
    <property type="match status" value="1"/>
</dbReference>
<gene>
    <name evidence="1" type="ORF">ACFSCY_24715</name>
</gene>
<evidence type="ECO:0000313" key="1">
    <source>
        <dbReference type="EMBL" id="MFD1532633.1"/>
    </source>
</evidence>
<dbReference type="CDD" id="cd07067">
    <property type="entry name" value="HP_PGM_like"/>
    <property type="match status" value="1"/>
</dbReference>